<dbReference type="RefSeq" id="WP_115172269.1">
    <property type="nucleotide sequence ID" value="NZ_JACLEQ010000010.1"/>
</dbReference>
<evidence type="ECO:0000313" key="2">
    <source>
        <dbReference type="Proteomes" id="UP000254876"/>
    </source>
</evidence>
<organism evidence="1 2">
    <name type="scientific">Elizabethkingia anophelis</name>
    <dbReference type="NCBI Taxonomy" id="1117645"/>
    <lineage>
        <taxon>Bacteria</taxon>
        <taxon>Pseudomonadati</taxon>
        <taxon>Bacteroidota</taxon>
        <taxon>Flavobacteriia</taxon>
        <taxon>Flavobacteriales</taxon>
        <taxon>Weeksellaceae</taxon>
        <taxon>Elizabethkingia</taxon>
    </lineage>
</organism>
<dbReference type="Proteomes" id="UP000254876">
    <property type="component" value="Unassembled WGS sequence"/>
</dbReference>
<comment type="caution">
    <text evidence="1">The sequence shown here is derived from an EMBL/GenBank/DDBJ whole genome shotgun (WGS) entry which is preliminary data.</text>
</comment>
<protein>
    <submittedName>
        <fullName evidence="1">Uncharacterized protein</fullName>
    </submittedName>
</protein>
<sequence>MINFRNIPSTEIDEFIKKLDEKISYVESEFGFEIKSYGHILRIALNTIQKEALENLIERVEINKELENELDKQGYSIDYLDDNDNNPKKEILAILCYLKENLPKQKILLDFLNSERFKNPVAIFDNNDLDFIGQHITNKTIELVTYSALKKMDVQNKVLIFHSFNGQKDFDYLYNLDSEVKLVVYKQEKNLYYKYLDQRKKIIETETKSNDRFKISGIEYMDVRDNVTNVSSTINSIVSRLDEMDNRSYEGYRNESDLLFNEIEEKLIYRLTSNKEILILESNDTIFTDKGDLIKTYKIKVGDKIRAYPKEQLAENLYHIAVETEPDIFGKVEKHSNEWKEKIRELRRKFGNDLLYKKLKEKGLRILQPTLDTYGGERSLRKFPMYNNDLRVILNLYFQDKPEIEIDTILKPILKSKATYNGTMIVLGRGIKQELRLFLKEKEVGEILQKRNFNKETLQNFVDEFMPIYTITSKEVFGGNIETLEEETLQLIEL</sequence>
<name>A0A7Z7LSP7_9FLAO</name>
<proteinExistence type="predicted"/>
<accession>A0A7Z7LSP7</accession>
<reference evidence="1 2" key="1">
    <citation type="submission" date="2018-06" db="EMBL/GenBank/DDBJ databases">
        <authorList>
            <consortium name="Pathogen Informatics"/>
            <person name="Doyle S."/>
        </authorList>
    </citation>
    <scope>NUCLEOTIDE SEQUENCE [LARGE SCALE GENOMIC DNA]</scope>
    <source>
        <strain evidence="1 2">NCTC10588</strain>
    </source>
</reference>
<dbReference type="AlphaFoldDB" id="A0A7Z7LSP7"/>
<gene>
    <name evidence="1" type="ORF">NCTC10588_00150</name>
</gene>
<dbReference type="EMBL" id="UFYD01000001">
    <property type="protein sequence ID" value="STC94846.1"/>
    <property type="molecule type" value="Genomic_DNA"/>
</dbReference>
<evidence type="ECO:0000313" key="1">
    <source>
        <dbReference type="EMBL" id="STC94846.1"/>
    </source>
</evidence>